<name>A0A9P7XPX4_9FUNG</name>
<accession>A0A9P7XPX4</accession>
<organism evidence="1 2">
    <name type="scientific">Linnemannia hyalina</name>
    <dbReference type="NCBI Taxonomy" id="64524"/>
    <lineage>
        <taxon>Eukaryota</taxon>
        <taxon>Fungi</taxon>
        <taxon>Fungi incertae sedis</taxon>
        <taxon>Mucoromycota</taxon>
        <taxon>Mortierellomycotina</taxon>
        <taxon>Mortierellomycetes</taxon>
        <taxon>Mortierellales</taxon>
        <taxon>Mortierellaceae</taxon>
        <taxon>Linnemannia</taxon>
    </lineage>
</organism>
<dbReference type="Proteomes" id="UP000707451">
    <property type="component" value="Unassembled WGS sequence"/>
</dbReference>
<dbReference type="OrthoDB" id="2393401at2759"/>
<evidence type="ECO:0000313" key="2">
    <source>
        <dbReference type="Proteomes" id="UP000707451"/>
    </source>
</evidence>
<reference evidence="1" key="1">
    <citation type="submission" date="2021-06" db="EMBL/GenBank/DDBJ databases">
        <title>Genome Sequence of Mortierella hyaline Strain SCG-10, a Cold-Adapted, Nitrate-Reducing Fungus Isolated from Soil in Minnesota, USA.</title>
        <authorList>
            <person name="Aldossari N."/>
        </authorList>
    </citation>
    <scope>NUCLEOTIDE SEQUENCE</scope>
    <source>
        <strain evidence="1">SCG-10</strain>
    </source>
</reference>
<dbReference type="EMBL" id="JAHRHY010000013">
    <property type="protein sequence ID" value="KAG9064922.1"/>
    <property type="molecule type" value="Genomic_DNA"/>
</dbReference>
<dbReference type="AlphaFoldDB" id="A0A9P7XPX4"/>
<comment type="caution">
    <text evidence="1">The sequence shown here is derived from an EMBL/GenBank/DDBJ whole genome shotgun (WGS) entry which is preliminary data.</text>
</comment>
<evidence type="ECO:0000313" key="1">
    <source>
        <dbReference type="EMBL" id="KAG9064922.1"/>
    </source>
</evidence>
<sequence>MPITTVPSPEPIVDHETKLPIPNEFKVPVVYKGNRVQGIEPTTKWYEFIYQPGTTPLEKDLTLKQRVDYMLYWCDPEKREEGFKKADAILLELFERFDLEDEMKIDFTEHDEYRWRDFCHCKRKKKDRIAWNKYEWRYFLRTCNNIDLCSGLSMVDIGQTGNIDRLSSDGQYRLGACIYIPQGLNFAKELLDDFKTSKLLQGSDLENCRKGIKMLRDLMIETGEKMRHRLPKLLEEHAALIAGLEDSGNKEVQVLEEAVEDIYDQYETAPEGMVLTDCDTQGKIMDRDDTFDGVGNSYEFIYDLSEEINPREYGEETAASLWAFVFAESDEDDSFSDVDHDQAIPTLSFATVEEADQSDNKLLQRLFDRGEIESRSDTPMSTLTLPLHFETKSDLIVHPRHPHAGPWREKVESTLKSTWTIPDEDCNSRTFNTALQEPAHKKLKPGLNDIKALQENETPNLKTTKKLRQTTHAAKVVSSSSLSVVSPLRQSLISDSLFEGGKENRPPRLP</sequence>
<keyword evidence="2" id="KW-1185">Reference proteome</keyword>
<proteinExistence type="predicted"/>
<protein>
    <submittedName>
        <fullName evidence="1">Uncharacterized protein</fullName>
    </submittedName>
</protein>
<gene>
    <name evidence="1" type="ORF">KI688_003184</name>
</gene>